<dbReference type="OrthoDB" id="5971719at2759"/>
<dbReference type="Proteomes" id="UP000054350">
    <property type="component" value="Unassembled WGS sequence"/>
</dbReference>
<keyword evidence="5" id="KW-1185">Reference proteome</keyword>
<dbReference type="STRING" id="578462.A0A0L0S0D6"/>
<dbReference type="InterPro" id="IPR013761">
    <property type="entry name" value="SAM/pointed_sf"/>
</dbReference>
<dbReference type="GO" id="GO:0030674">
    <property type="term" value="F:protein-macromolecule adaptor activity"/>
    <property type="evidence" value="ECO:0007669"/>
    <property type="project" value="InterPro"/>
</dbReference>
<proteinExistence type="predicted"/>
<feature type="domain" description="SLA1 homology" evidence="3">
    <location>
        <begin position="2"/>
        <end position="59"/>
    </location>
</feature>
<dbReference type="Pfam" id="PF03983">
    <property type="entry name" value="SHD1"/>
    <property type="match status" value="1"/>
</dbReference>
<keyword evidence="1" id="KW-0175">Coiled coil</keyword>
<dbReference type="GO" id="GO:0043130">
    <property type="term" value="F:ubiquitin binding"/>
    <property type="evidence" value="ECO:0007669"/>
    <property type="project" value="InterPro"/>
</dbReference>
<dbReference type="Gene3D" id="2.30.30.700">
    <property type="entry name" value="SLA1 homology domain 1"/>
    <property type="match status" value="1"/>
</dbReference>
<accession>A0A0L0S0D6</accession>
<sequence length="541" mass="57026">MPDPAHVRVWLDQSGVHRTEAAFIDFIDGKVKLLKTNGAKIDVPIAALSPADQAVAYKLKGLTPPAALVADVSGPATEPPLDAPTSYNGFDWYQFLISGGVEPLDARTYAARLVGEKLDGNALGELNREILKGLGVKEGDILRIQKHIAASSQHAARESHLAEQNLAKIERYFAGRAQSSAGSSITPRSPAPVLEEDQVKADEELARRLQQEELARANMASGRPLVPSKPATPRSLTGSNGSRSVGGSSSSAASRPSVAPRPLMSGTQRSAPPAPSPSRPSARPAPTPTRAPIVATPTATASLVVQPNRTLPAPLIPASGTGTGFVPTKVTGPSLQQLQQQQQMQQQQLAAQQLAAQQLAAQQLAAQQQQQQLAAQQLAAQKQQLAAQQRQQQLEAQQLAAQKQQLAAAAQQQQQQQMMMMMAAANRPVVQQHIVPQATGRTAANWQNATPDNPFGNPIAGGRAATPTMSAGYGMVGGMQQSAMMQQPMVTGMQYGGMVGGGMASAGMSAMGTMGGMSMQQQQQQQQARGYGMGAYGMRQF</sequence>
<dbReference type="GO" id="GO:0042802">
    <property type="term" value="F:identical protein binding"/>
    <property type="evidence" value="ECO:0007669"/>
    <property type="project" value="InterPro"/>
</dbReference>
<name>A0A0L0S0D6_ALLM3</name>
<evidence type="ECO:0000259" key="3">
    <source>
        <dbReference type="Pfam" id="PF03983"/>
    </source>
</evidence>
<evidence type="ECO:0000256" key="1">
    <source>
        <dbReference type="SAM" id="Coils"/>
    </source>
</evidence>
<gene>
    <name evidence="4" type="ORF">AMAG_01715</name>
</gene>
<feature type="region of interest" description="Disordered" evidence="2">
    <location>
        <begin position="216"/>
        <end position="292"/>
    </location>
</feature>
<reference evidence="5" key="2">
    <citation type="submission" date="2009-11" db="EMBL/GenBank/DDBJ databases">
        <title>The Genome Sequence of Allomyces macrogynus strain ATCC 38327.</title>
        <authorList>
            <consortium name="The Broad Institute Genome Sequencing Platform"/>
            <person name="Russ C."/>
            <person name="Cuomo C."/>
            <person name="Shea T."/>
            <person name="Young S.K."/>
            <person name="Zeng Q."/>
            <person name="Koehrsen M."/>
            <person name="Haas B."/>
            <person name="Borodovsky M."/>
            <person name="Guigo R."/>
            <person name="Alvarado L."/>
            <person name="Berlin A."/>
            <person name="Borenstein D."/>
            <person name="Chen Z."/>
            <person name="Engels R."/>
            <person name="Freedman E."/>
            <person name="Gellesch M."/>
            <person name="Goldberg J."/>
            <person name="Griggs A."/>
            <person name="Gujja S."/>
            <person name="Heiman D."/>
            <person name="Hepburn T."/>
            <person name="Howarth C."/>
            <person name="Jen D."/>
            <person name="Larson L."/>
            <person name="Lewis B."/>
            <person name="Mehta T."/>
            <person name="Park D."/>
            <person name="Pearson M."/>
            <person name="Roberts A."/>
            <person name="Saif S."/>
            <person name="Shenoy N."/>
            <person name="Sisk P."/>
            <person name="Stolte C."/>
            <person name="Sykes S."/>
            <person name="Walk T."/>
            <person name="White J."/>
            <person name="Yandava C."/>
            <person name="Burger G."/>
            <person name="Gray M.W."/>
            <person name="Holland P.W.H."/>
            <person name="King N."/>
            <person name="Lang F.B.F."/>
            <person name="Roger A.J."/>
            <person name="Ruiz-Trillo I."/>
            <person name="Lander E."/>
            <person name="Nusbaum C."/>
        </authorList>
    </citation>
    <scope>NUCLEOTIDE SEQUENCE [LARGE SCALE GENOMIC DNA]</scope>
    <source>
        <strain evidence="5">ATCC 38327</strain>
    </source>
</reference>
<feature type="coiled-coil region" evidence="1">
    <location>
        <begin position="335"/>
        <end position="416"/>
    </location>
</feature>
<reference evidence="4 5" key="1">
    <citation type="submission" date="2009-11" db="EMBL/GenBank/DDBJ databases">
        <title>Annotation of Allomyces macrogynus ATCC 38327.</title>
        <authorList>
            <consortium name="The Broad Institute Genome Sequencing Platform"/>
            <person name="Russ C."/>
            <person name="Cuomo C."/>
            <person name="Burger G."/>
            <person name="Gray M.W."/>
            <person name="Holland P.W.H."/>
            <person name="King N."/>
            <person name="Lang F.B.F."/>
            <person name="Roger A.J."/>
            <person name="Ruiz-Trillo I."/>
            <person name="Young S.K."/>
            <person name="Zeng Q."/>
            <person name="Gargeya S."/>
            <person name="Fitzgerald M."/>
            <person name="Haas B."/>
            <person name="Abouelleil A."/>
            <person name="Alvarado L."/>
            <person name="Arachchi H.M."/>
            <person name="Berlin A."/>
            <person name="Chapman S.B."/>
            <person name="Gearin G."/>
            <person name="Goldberg J."/>
            <person name="Griggs A."/>
            <person name="Gujja S."/>
            <person name="Hansen M."/>
            <person name="Heiman D."/>
            <person name="Howarth C."/>
            <person name="Larimer J."/>
            <person name="Lui A."/>
            <person name="MacDonald P.J.P."/>
            <person name="McCowen C."/>
            <person name="Montmayeur A."/>
            <person name="Murphy C."/>
            <person name="Neiman D."/>
            <person name="Pearson M."/>
            <person name="Priest M."/>
            <person name="Roberts A."/>
            <person name="Saif S."/>
            <person name="Shea T."/>
            <person name="Sisk P."/>
            <person name="Stolte C."/>
            <person name="Sykes S."/>
            <person name="Wortman J."/>
            <person name="Nusbaum C."/>
            <person name="Birren B."/>
        </authorList>
    </citation>
    <scope>NUCLEOTIDE SEQUENCE [LARGE SCALE GENOMIC DNA]</scope>
    <source>
        <strain evidence="4 5">ATCC 38327</strain>
    </source>
</reference>
<dbReference type="EMBL" id="GG745329">
    <property type="protein sequence ID" value="KNE55846.1"/>
    <property type="molecule type" value="Genomic_DNA"/>
</dbReference>
<dbReference type="Gene3D" id="1.10.150.50">
    <property type="entry name" value="Transcription Factor, Ets-1"/>
    <property type="match status" value="1"/>
</dbReference>
<evidence type="ECO:0000256" key="2">
    <source>
        <dbReference type="SAM" id="MobiDB-lite"/>
    </source>
</evidence>
<dbReference type="GO" id="GO:0008092">
    <property type="term" value="F:cytoskeletal protein binding"/>
    <property type="evidence" value="ECO:0007669"/>
    <property type="project" value="InterPro"/>
</dbReference>
<dbReference type="VEuPathDB" id="FungiDB:AMAG_01715"/>
<feature type="compositionally biased region" description="Low complexity" evidence="2">
    <location>
        <begin position="241"/>
        <end position="262"/>
    </location>
</feature>
<organism evidence="4 5">
    <name type="scientific">Allomyces macrogynus (strain ATCC 38327)</name>
    <name type="common">Allomyces javanicus var. macrogynus</name>
    <dbReference type="NCBI Taxonomy" id="578462"/>
    <lineage>
        <taxon>Eukaryota</taxon>
        <taxon>Fungi</taxon>
        <taxon>Fungi incertae sedis</taxon>
        <taxon>Blastocladiomycota</taxon>
        <taxon>Blastocladiomycetes</taxon>
        <taxon>Blastocladiales</taxon>
        <taxon>Blastocladiaceae</taxon>
        <taxon>Allomyces</taxon>
    </lineage>
</organism>
<evidence type="ECO:0000313" key="4">
    <source>
        <dbReference type="EMBL" id="KNE55846.1"/>
    </source>
</evidence>
<dbReference type="InterPro" id="IPR007131">
    <property type="entry name" value="SHD1"/>
</dbReference>
<dbReference type="eggNOG" id="ENOG502QQC3">
    <property type="taxonomic scope" value="Eukaryota"/>
</dbReference>
<dbReference type="Pfam" id="PF18017">
    <property type="entry name" value="SAM_4"/>
    <property type="match status" value="1"/>
</dbReference>
<dbReference type="AlphaFoldDB" id="A0A0L0S0D6"/>
<protein>
    <recommendedName>
        <fullName evidence="3">SLA1 homology domain-containing protein</fullName>
    </recommendedName>
</protein>
<feature type="compositionally biased region" description="Pro residues" evidence="2">
    <location>
        <begin position="272"/>
        <end position="289"/>
    </location>
</feature>
<evidence type="ECO:0000313" key="5">
    <source>
        <dbReference type="Proteomes" id="UP000054350"/>
    </source>
</evidence>